<organism evidence="3 4">
    <name type="scientific">Gossypium barbadense</name>
    <name type="common">Sea Island cotton</name>
    <name type="synonym">Hibiscus barbadensis</name>
    <dbReference type="NCBI Taxonomy" id="3634"/>
    <lineage>
        <taxon>Eukaryota</taxon>
        <taxon>Viridiplantae</taxon>
        <taxon>Streptophyta</taxon>
        <taxon>Embryophyta</taxon>
        <taxon>Tracheophyta</taxon>
        <taxon>Spermatophyta</taxon>
        <taxon>Magnoliopsida</taxon>
        <taxon>eudicotyledons</taxon>
        <taxon>Gunneridae</taxon>
        <taxon>Pentapetalae</taxon>
        <taxon>rosids</taxon>
        <taxon>malvids</taxon>
        <taxon>Malvales</taxon>
        <taxon>Malvaceae</taxon>
        <taxon>Malvoideae</taxon>
        <taxon>Gossypium</taxon>
    </lineage>
</organism>
<evidence type="ECO:0000313" key="4">
    <source>
        <dbReference type="Proteomes" id="UP000239757"/>
    </source>
</evidence>
<evidence type="ECO:0000313" key="3">
    <source>
        <dbReference type="EMBL" id="PPR87751.1"/>
    </source>
</evidence>
<dbReference type="Pfam" id="PF14309">
    <property type="entry name" value="DUF4378"/>
    <property type="match status" value="1"/>
</dbReference>
<accession>A0A2P5W9L4</accession>
<name>A0A2P5W9L4_GOSBA</name>
<feature type="region of interest" description="Disordered" evidence="1">
    <location>
        <begin position="1"/>
        <end position="30"/>
    </location>
</feature>
<dbReference type="Proteomes" id="UP000239757">
    <property type="component" value="Unassembled WGS sequence"/>
</dbReference>
<evidence type="ECO:0000259" key="2">
    <source>
        <dbReference type="Pfam" id="PF14309"/>
    </source>
</evidence>
<dbReference type="PANTHER" id="PTHR47212">
    <property type="entry name" value="ADHESIN-LIKE PROTEIN, PUTATIVE (DUF3741)-RELATED"/>
    <property type="match status" value="1"/>
</dbReference>
<evidence type="ECO:0000256" key="1">
    <source>
        <dbReference type="SAM" id="MobiDB-lite"/>
    </source>
</evidence>
<reference evidence="3 4" key="1">
    <citation type="submission" date="2015-01" db="EMBL/GenBank/DDBJ databases">
        <title>Genome of allotetraploid Gossypium barbadense reveals genomic plasticity and fiber elongation in cotton evolution.</title>
        <authorList>
            <person name="Chen X."/>
            <person name="Liu X."/>
            <person name="Zhao B."/>
            <person name="Zheng H."/>
            <person name="Hu Y."/>
            <person name="Lu G."/>
            <person name="Yang C."/>
            <person name="Chen J."/>
            <person name="Shan C."/>
            <person name="Zhang L."/>
            <person name="Zhou Y."/>
            <person name="Wang L."/>
            <person name="Guo W."/>
            <person name="Bai Y."/>
            <person name="Ruan J."/>
            <person name="Shangguan X."/>
            <person name="Mao Y."/>
            <person name="Jiang J."/>
            <person name="Zhu Y."/>
            <person name="Lei J."/>
            <person name="Kang H."/>
            <person name="Chen S."/>
            <person name="He X."/>
            <person name="Wang R."/>
            <person name="Wang Y."/>
            <person name="Chen J."/>
            <person name="Wang L."/>
            <person name="Yu S."/>
            <person name="Wang B."/>
            <person name="Wei J."/>
            <person name="Song S."/>
            <person name="Lu X."/>
            <person name="Gao Z."/>
            <person name="Gu W."/>
            <person name="Deng X."/>
            <person name="Ma D."/>
            <person name="Wang S."/>
            <person name="Liang W."/>
            <person name="Fang L."/>
            <person name="Cai C."/>
            <person name="Zhu X."/>
            <person name="Zhou B."/>
            <person name="Zhang Y."/>
            <person name="Chen Z."/>
            <person name="Xu S."/>
            <person name="Zhu R."/>
            <person name="Wang S."/>
            <person name="Zhang T."/>
            <person name="Zhao G."/>
        </authorList>
    </citation>
    <scope>NUCLEOTIDE SEQUENCE [LARGE SCALE GENOMIC DNA]</scope>
    <source>
        <strain evidence="4">cv. Xinhai21</strain>
        <tissue evidence="3">Leaf</tissue>
    </source>
</reference>
<dbReference type="EMBL" id="KZ668482">
    <property type="protein sequence ID" value="PPR87751.1"/>
    <property type="molecule type" value="Genomic_DNA"/>
</dbReference>
<feature type="compositionally biased region" description="Basic and acidic residues" evidence="1">
    <location>
        <begin position="1"/>
        <end position="27"/>
    </location>
</feature>
<dbReference type="PANTHER" id="PTHR47212:SF2">
    <property type="entry name" value="DUF3741 DOMAIN-CONTAINING PROTEIN"/>
    <property type="match status" value="1"/>
</dbReference>
<dbReference type="AlphaFoldDB" id="A0A2P5W9L4"/>
<feature type="domain" description="DUF4378" evidence="2">
    <location>
        <begin position="76"/>
        <end position="219"/>
    </location>
</feature>
<protein>
    <recommendedName>
        <fullName evidence="2">DUF4378 domain-containing protein</fullName>
    </recommendedName>
</protein>
<proteinExistence type="predicted"/>
<sequence>MEMLGHKTDEKHVPSSPYHRADDHTVEDGPPSPVSVLEQFFVEESVNPPSTVSLAAEPPVEPFCIDIKEHNATSLLESQLDLKSTAGTSKDKRWLLLDQMPDASLFNNVEVWLEKSYTDRRLLFGYISEVILEIDQCYFGCSPWISLLYPRLQPAMLSKNLVHEVLRHVDWQLLLELPQQTSQQLVEKDWQKFGIWMDNRLDMEEVFTELIDSILEDLVIDAAIQLQT</sequence>
<gene>
    <name evidence="3" type="ORF">GOBAR_AA32936</name>
</gene>
<dbReference type="OrthoDB" id="952876at2759"/>
<dbReference type="InterPro" id="IPR025486">
    <property type="entry name" value="DUF4378"/>
</dbReference>